<dbReference type="OMA" id="TNIYRWS"/>
<dbReference type="OrthoDB" id="20844at2759"/>
<evidence type="ECO:0000256" key="1">
    <source>
        <dbReference type="SAM" id="MobiDB-lite"/>
    </source>
</evidence>
<feature type="compositionally biased region" description="Acidic residues" evidence="1">
    <location>
        <begin position="348"/>
        <end position="379"/>
    </location>
</feature>
<evidence type="ECO:0000313" key="2">
    <source>
        <dbReference type="EMBL" id="APA14693.1"/>
    </source>
</evidence>
<evidence type="ECO:0000313" key="3">
    <source>
        <dbReference type="Proteomes" id="UP000177798"/>
    </source>
</evidence>
<organism evidence="2 3">
    <name type="scientific">Sclerotinia sclerotiorum (strain ATCC 18683 / 1980 / Ss-1)</name>
    <name type="common">White mold</name>
    <name type="synonym">Whetzelinia sclerotiorum</name>
    <dbReference type="NCBI Taxonomy" id="665079"/>
    <lineage>
        <taxon>Eukaryota</taxon>
        <taxon>Fungi</taxon>
        <taxon>Dikarya</taxon>
        <taxon>Ascomycota</taxon>
        <taxon>Pezizomycotina</taxon>
        <taxon>Leotiomycetes</taxon>
        <taxon>Helotiales</taxon>
        <taxon>Sclerotiniaceae</taxon>
        <taxon>Sclerotinia</taxon>
    </lineage>
</organism>
<dbReference type="KEGG" id="ssl:SS1G_06692"/>
<proteinExistence type="predicted"/>
<reference evidence="3" key="1">
    <citation type="journal article" date="2017" name="Genome Biol. Evol.">
        <title>The complete genome sequence of the phytopathogenic fungus Sclerotinia sclerotiorum reveals insights into the genome architecture of broad host range pathogens.</title>
        <authorList>
            <person name="Derbyshire M."/>
            <person name="Denton-Giles M."/>
            <person name="Hegedus D."/>
            <person name="Seifbarghy S."/>
            <person name="Rollins J."/>
            <person name="van Kan J."/>
            <person name="Seidl M.F."/>
            <person name="Faino L."/>
            <person name="Mbengue M."/>
            <person name="Navaud O."/>
            <person name="Raffaele S."/>
            <person name="Hammond-Kosack K."/>
            <person name="Heard S."/>
            <person name="Oliver R."/>
        </authorList>
    </citation>
    <scope>NUCLEOTIDE SEQUENCE [LARGE SCALE GENOMIC DNA]</scope>
    <source>
        <strain evidence="3">ATCC 18683 / 1980 / Ss-1</strain>
    </source>
</reference>
<name>A0A1D9QJ81_SCLS1</name>
<feature type="region of interest" description="Disordered" evidence="1">
    <location>
        <begin position="255"/>
        <end position="435"/>
    </location>
</feature>
<dbReference type="VEuPathDB" id="FungiDB:sscle_13g094630"/>
<evidence type="ECO:0008006" key="4">
    <source>
        <dbReference type="Google" id="ProtNLM"/>
    </source>
</evidence>
<feature type="compositionally biased region" description="Acidic residues" evidence="1">
    <location>
        <begin position="1"/>
        <end position="32"/>
    </location>
</feature>
<dbReference type="GO" id="GO:0006368">
    <property type="term" value="P:transcription elongation by RNA polymerase II"/>
    <property type="evidence" value="ECO:0007669"/>
    <property type="project" value="InterPro"/>
</dbReference>
<feature type="compositionally biased region" description="Acidic residues" evidence="1">
    <location>
        <begin position="395"/>
        <end position="411"/>
    </location>
</feature>
<feature type="compositionally biased region" description="Basic and acidic residues" evidence="1">
    <location>
        <begin position="329"/>
        <end position="347"/>
    </location>
</feature>
<gene>
    <name evidence="2" type="ORF">sscle_13g094630</name>
</gene>
<dbReference type="GO" id="GO:0016593">
    <property type="term" value="C:Cdc73/Paf1 complex"/>
    <property type="evidence" value="ECO:0007669"/>
    <property type="project" value="InterPro"/>
</dbReference>
<protein>
    <recommendedName>
        <fullName evidence="4">Leo1-like protein</fullName>
    </recommendedName>
</protein>
<dbReference type="PANTHER" id="PTHR23146:SF0">
    <property type="entry name" value="RNA POLYMERASE-ASSOCIATED PROTEIN LEO1"/>
    <property type="match status" value="1"/>
</dbReference>
<dbReference type="InterPro" id="IPR007149">
    <property type="entry name" value="Leo1"/>
</dbReference>
<sequence>MASNSEDEVMNNISDVEEDDDLFGDVPDEEPETAPPRLLSDAELDSGDDEGRDDRAPNKEDDEELPAEDTRNARILEADIFRHPVPRPSDGEFHTFRLPKFFGIEPREYNPETFEIPISDHHVTTQSANFSARSVAESTIRYRKTDSGKLESNTNIYTWSDGSTTLAIGDQHYELQSKPLAPAKDNKYNEVLDSHYYMASPSVTSQILVVVGHMTNEYTVRPNKDIEDDALNRLKKNFAAATGLEGGEKKRLNMIVKNEDPELQKKRAETAEKERMRAQRRREAQLERASQSTGRRPGIGAGLTLDDLDGRSGRRGPRKPAGAKRPRRRPEYDSDDDLPRGRNREDEYDKEDDFLASSDEELEEGGGDDDDEEILDESDEAPRHKKQKTSKPAEESDADADAEADLDDDEVVQAPHAEVGGNRRKRNIIEDDDDE</sequence>
<feature type="compositionally biased region" description="Basic residues" evidence="1">
    <location>
        <begin position="313"/>
        <end position="328"/>
    </location>
</feature>
<feature type="region of interest" description="Disordered" evidence="1">
    <location>
        <begin position="1"/>
        <end position="73"/>
    </location>
</feature>
<dbReference type="RefSeq" id="XP_001592451.1">
    <property type="nucleotide sequence ID" value="XM_001592401.1"/>
</dbReference>
<accession>A0A1D9QJ81</accession>
<dbReference type="Proteomes" id="UP000177798">
    <property type="component" value="Chromosome 13"/>
</dbReference>
<dbReference type="PANTHER" id="PTHR23146">
    <property type="entry name" value="LEO1 PROTEIN"/>
    <property type="match status" value="1"/>
</dbReference>
<dbReference type="EMBL" id="CP017826">
    <property type="protein sequence ID" value="APA14693.1"/>
    <property type="molecule type" value="Genomic_DNA"/>
</dbReference>
<feature type="compositionally biased region" description="Basic and acidic residues" evidence="1">
    <location>
        <begin position="255"/>
        <end position="286"/>
    </location>
</feature>
<dbReference type="AlphaFoldDB" id="A0A1D9QJ81"/>
<feature type="compositionally biased region" description="Acidic residues" evidence="1">
    <location>
        <begin position="42"/>
        <end position="51"/>
    </location>
</feature>
<dbReference type="Pfam" id="PF04004">
    <property type="entry name" value="Leo1"/>
    <property type="match status" value="1"/>
</dbReference>